<sequence length="99" mass="10750">MEPGTKEAHDQDAIGVISLAWGLMEKLLPQEVIDATNAQLLKYRLPELEAANLPSGGGYTVKIGDREVTFPTAKRAPPEGYLSQGYEAYAHSLFLLSSC</sequence>
<proteinExistence type="predicted"/>
<keyword evidence="2" id="KW-1185">Reference proteome</keyword>
<dbReference type="AlphaFoldDB" id="A0A067SD31"/>
<dbReference type="EMBL" id="KL142437">
    <property type="protein sequence ID" value="KDR65654.1"/>
    <property type="molecule type" value="Genomic_DNA"/>
</dbReference>
<dbReference type="STRING" id="685588.A0A067SD31"/>
<dbReference type="Proteomes" id="UP000027222">
    <property type="component" value="Unassembled WGS sequence"/>
</dbReference>
<reference evidence="2" key="1">
    <citation type="journal article" date="2014" name="Proc. Natl. Acad. Sci. U.S.A.">
        <title>Extensive sampling of basidiomycete genomes demonstrates inadequacy of the white-rot/brown-rot paradigm for wood decay fungi.</title>
        <authorList>
            <person name="Riley R."/>
            <person name="Salamov A.A."/>
            <person name="Brown D.W."/>
            <person name="Nagy L.G."/>
            <person name="Floudas D."/>
            <person name="Held B.W."/>
            <person name="Levasseur A."/>
            <person name="Lombard V."/>
            <person name="Morin E."/>
            <person name="Otillar R."/>
            <person name="Lindquist E.A."/>
            <person name="Sun H."/>
            <person name="LaButti K.M."/>
            <person name="Schmutz J."/>
            <person name="Jabbour D."/>
            <person name="Luo H."/>
            <person name="Baker S.E."/>
            <person name="Pisabarro A.G."/>
            <person name="Walton J.D."/>
            <person name="Blanchette R.A."/>
            <person name="Henrissat B."/>
            <person name="Martin F."/>
            <person name="Cullen D."/>
            <person name="Hibbett D.S."/>
            <person name="Grigoriev I.V."/>
        </authorList>
    </citation>
    <scope>NUCLEOTIDE SEQUENCE [LARGE SCALE GENOMIC DNA]</scope>
    <source>
        <strain evidence="2">CBS 339.88</strain>
    </source>
</reference>
<name>A0A067SD31_GALM3</name>
<organism evidence="1 2">
    <name type="scientific">Galerina marginata (strain CBS 339.88)</name>
    <dbReference type="NCBI Taxonomy" id="685588"/>
    <lineage>
        <taxon>Eukaryota</taxon>
        <taxon>Fungi</taxon>
        <taxon>Dikarya</taxon>
        <taxon>Basidiomycota</taxon>
        <taxon>Agaricomycotina</taxon>
        <taxon>Agaricomycetes</taxon>
        <taxon>Agaricomycetidae</taxon>
        <taxon>Agaricales</taxon>
        <taxon>Agaricineae</taxon>
        <taxon>Strophariaceae</taxon>
        <taxon>Galerina</taxon>
    </lineage>
</organism>
<dbReference type="HOGENOM" id="CLU_2580459_0_0_1"/>
<accession>A0A067SD31</accession>
<gene>
    <name evidence="1" type="ORF">GALMADRAFT_81646</name>
</gene>
<evidence type="ECO:0000313" key="2">
    <source>
        <dbReference type="Proteomes" id="UP000027222"/>
    </source>
</evidence>
<dbReference type="OrthoDB" id="3049154at2759"/>
<protein>
    <submittedName>
        <fullName evidence="1">Uncharacterized protein</fullName>
    </submittedName>
</protein>
<evidence type="ECO:0000313" key="1">
    <source>
        <dbReference type="EMBL" id="KDR65654.1"/>
    </source>
</evidence>